<accession>A0A2W5NF59</accession>
<dbReference type="EMBL" id="QFPW01000001">
    <property type="protein sequence ID" value="PZQ52151.1"/>
    <property type="molecule type" value="Genomic_DNA"/>
</dbReference>
<evidence type="ECO:0000256" key="1">
    <source>
        <dbReference type="SAM" id="MobiDB-lite"/>
    </source>
</evidence>
<evidence type="ECO:0000313" key="3">
    <source>
        <dbReference type="Proteomes" id="UP000249185"/>
    </source>
</evidence>
<gene>
    <name evidence="2" type="ORF">DI556_00315</name>
</gene>
<evidence type="ECO:0000313" key="2">
    <source>
        <dbReference type="EMBL" id="PZQ52151.1"/>
    </source>
</evidence>
<reference evidence="2 3" key="1">
    <citation type="submission" date="2017-08" db="EMBL/GenBank/DDBJ databases">
        <title>Infants hospitalized years apart are colonized by the same room-sourced microbial strains.</title>
        <authorList>
            <person name="Brooks B."/>
            <person name="Olm M.R."/>
            <person name="Firek B.A."/>
            <person name="Baker R."/>
            <person name="Thomas B.C."/>
            <person name="Morowitz M.J."/>
            <person name="Banfield J.F."/>
        </authorList>
    </citation>
    <scope>NUCLEOTIDE SEQUENCE [LARGE SCALE GENOMIC DNA]</scope>
    <source>
        <strain evidence="2">S2_005_002_R2_34</strain>
    </source>
</reference>
<comment type="caution">
    <text evidence="2">The sequence shown here is derived from an EMBL/GenBank/DDBJ whole genome shotgun (WGS) entry which is preliminary data.</text>
</comment>
<organism evidence="2 3">
    <name type="scientific">Rhodovulum sulfidophilum</name>
    <name type="common">Rhodobacter sulfidophilus</name>
    <dbReference type="NCBI Taxonomy" id="35806"/>
    <lineage>
        <taxon>Bacteria</taxon>
        <taxon>Pseudomonadati</taxon>
        <taxon>Pseudomonadota</taxon>
        <taxon>Alphaproteobacteria</taxon>
        <taxon>Rhodobacterales</taxon>
        <taxon>Paracoccaceae</taxon>
        <taxon>Rhodovulum</taxon>
    </lineage>
</organism>
<sequence>MRRGFEDRGPRGAGLGPDRRGGEMAARGPIGAKPGIAPAKDLGARSGSGRRPGGVSRPRGAARKDEPGGRR</sequence>
<feature type="compositionally biased region" description="Basic and acidic residues" evidence="1">
    <location>
        <begin position="1"/>
        <end position="10"/>
    </location>
</feature>
<name>A0A2W5NF59_RHOSU</name>
<protein>
    <submittedName>
        <fullName evidence="2">Uncharacterized protein</fullName>
    </submittedName>
</protein>
<proteinExistence type="predicted"/>
<feature type="compositionally biased region" description="Basic and acidic residues" evidence="1">
    <location>
        <begin position="62"/>
        <end position="71"/>
    </location>
</feature>
<feature type="region of interest" description="Disordered" evidence="1">
    <location>
        <begin position="1"/>
        <end position="71"/>
    </location>
</feature>
<dbReference type="Proteomes" id="UP000249185">
    <property type="component" value="Unassembled WGS sequence"/>
</dbReference>
<feature type="compositionally biased region" description="Low complexity" evidence="1">
    <location>
        <begin position="44"/>
        <end position="59"/>
    </location>
</feature>
<dbReference type="AlphaFoldDB" id="A0A2W5NF59"/>